<keyword evidence="5" id="KW-0862">Zinc</keyword>
<evidence type="ECO:0000256" key="4">
    <source>
        <dbReference type="ARBA" id="ARBA00022771"/>
    </source>
</evidence>
<feature type="domain" description="THAP-type" evidence="14">
    <location>
        <begin position="1"/>
        <end position="85"/>
    </location>
</feature>
<keyword evidence="16" id="KW-1185">Reference proteome</keyword>
<gene>
    <name evidence="15" type="ORF">MEUPH1_LOCUS30695</name>
</gene>
<dbReference type="PROSITE" id="PS50950">
    <property type="entry name" value="ZF_THAP"/>
    <property type="match status" value="1"/>
</dbReference>
<dbReference type="GO" id="GO:0008270">
    <property type="term" value="F:zinc ion binding"/>
    <property type="evidence" value="ECO:0007669"/>
    <property type="project" value="UniProtKB-KW"/>
</dbReference>
<dbReference type="EMBL" id="CARXXK010001749">
    <property type="protein sequence ID" value="CAI6377435.1"/>
    <property type="molecule type" value="Genomic_DNA"/>
</dbReference>
<evidence type="ECO:0000256" key="5">
    <source>
        <dbReference type="ARBA" id="ARBA00022833"/>
    </source>
</evidence>
<evidence type="ECO:0000256" key="7">
    <source>
        <dbReference type="ARBA" id="ARBA00023054"/>
    </source>
</evidence>
<dbReference type="InterPro" id="IPR026516">
    <property type="entry name" value="THAP1/10"/>
</dbReference>
<evidence type="ECO:0000259" key="14">
    <source>
        <dbReference type="PROSITE" id="PS50950"/>
    </source>
</evidence>
<dbReference type="InterPro" id="IPR021896">
    <property type="entry name" value="THAP9-like_HTH"/>
</dbReference>
<dbReference type="PANTHER" id="PTHR46600:SF1">
    <property type="entry name" value="THAP DOMAIN-CONTAINING PROTEIN 1"/>
    <property type="match status" value="1"/>
</dbReference>
<keyword evidence="9" id="KW-0804">Transcription</keyword>
<keyword evidence="7 13" id="KW-0175">Coiled coil</keyword>
<dbReference type="InterPro" id="IPR038441">
    <property type="entry name" value="THAP_Znf_sf"/>
</dbReference>
<evidence type="ECO:0000256" key="12">
    <source>
        <dbReference type="PROSITE-ProRule" id="PRU00309"/>
    </source>
</evidence>
<dbReference type="Pfam" id="PF05485">
    <property type="entry name" value="THAP"/>
    <property type="match status" value="1"/>
</dbReference>
<organism evidence="15 16">
    <name type="scientific">Macrosiphum euphorbiae</name>
    <name type="common">potato aphid</name>
    <dbReference type="NCBI Taxonomy" id="13131"/>
    <lineage>
        <taxon>Eukaryota</taxon>
        <taxon>Metazoa</taxon>
        <taxon>Ecdysozoa</taxon>
        <taxon>Arthropoda</taxon>
        <taxon>Hexapoda</taxon>
        <taxon>Insecta</taxon>
        <taxon>Pterygota</taxon>
        <taxon>Neoptera</taxon>
        <taxon>Paraneoptera</taxon>
        <taxon>Hemiptera</taxon>
        <taxon>Sternorrhyncha</taxon>
        <taxon>Aphidomorpha</taxon>
        <taxon>Aphidoidea</taxon>
        <taxon>Aphididae</taxon>
        <taxon>Macrosiphini</taxon>
        <taxon>Macrosiphum</taxon>
    </lineage>
</organism>
<dbReference type="Proteomes" id="UP001160148">
    <property type="component" value="Unassembled WGS sequence"/>
</dbReference>
<keyword evidence="4 12" id="KW-0863">Zinc-finger</keyword>
<proteinExistence type="inferred from homology"/>
<keyword evidence="11" id="KW-0131">Cell cycle</keyword>
<dbReference type="Pfam" id="PF12017">
    <property type="entry name" value="Tnp_P_element"/>
    <property type="match status" value="1"/>
</dbReference>
<keyword evidence="6" id="KW-0805">Transcription regulation</keyword>
<evidence type="ECO:0000256" key="11">
    <source>
        <dbReference type="ARBA" id="ARBA00023306"/>
    </source>
</evidence>
<evidence type="ECO:0000256" key="13">
    <source>
        <dbReference type="SAM" id="Coils"/>
    </source>
</evidence>
<dbReference type="Gene3D" id="6.20.210.20">
    <property type="entry name" value="THAP domain"/>
    <property type="match status" value="1"/>
</dbReference>
<dbReference type="AlphaFoldDB" id="A0AAV0Y965"/>
<comment type="caution">
    <text evidence="15">The sequence shown here is derived from an EMBL/GenBank/DDBJ whole genome shotgun (WGS) entry which is preliminary data.</text>
</comment>
<dbReference type="Pfam" id="PF21787">
    <property type="entry name" value="TNP-like_RNaseH_N"/>
    <property type="match status" value="1"/>
</dbReference>
<dbReference type="InterPro" id="IPR048365">
    <property type="entry name" value="TNP-like_RNaseH_N"/>
</dbReference>
<evidence type="ECO:0000313" key="15">
    <source>
        <dbReference type="EMBL" id="CAI6377435.1"/>
    </source>
</evidence>
<sequence length="696" mass="80711">MVVSCSGYGCTNRRQKENGIHFHRFPLKRPDVLKKWLHEIRRKNFTPNQYSYLCSEHFTPSDYLNESRPELDKKLLKDEAVPSVFKFPQHLQKKQKASRPLLQNRQKANDQNNMIHAEIVNEAGEDSSTNTMFYQSETSHQKEDKMVQCNIKTFNKKLYQNKIKILQQRLKRRNSKIKSLKDLILRIKKNVTYSDEVTQMLEENFGGFPLTLLLHEHKSKMLHKKGVRYTNAMKDFAKTLFFYSPKAYKYVRKMFTLPHPSTIRKWLSSTECEPGFLEEVFLFLKQEVSKNSWLQDCSLVHDSMSLRKQLVWEPDKGRYAGNVDFGTGENSELATEALVLMIVSLTRQFKCPIGFFYVNKINSSVLSTLISTAIIKLNEVGIQVWNVTCDGAPSNLQSFKKLGCNFETHSLNTKFTVNNANRSIEVYSIFDTCHMLKLARSSLADKQIIQSNIGDIKWQQLLYTKNIIVENGNCSYYEIPGGDILDFRSEKRSIKKSTNNDDVFDEFDVFGDEYKNLLSNLYLKEYTGEILDYIAGYIVRNISRKIVCPFCIDILIDGQSDHSYTKNINFTSFITRGKLKIVSPAVSLILKELEKSFQLIVVMQKKLHTNVKTNILMLARKNILNKSNLFFFPNTHPINVELGSPSHEHKLFSALSESYINIRMRHYAKEVNAKEVLKNKSSLRQKLTKLILFQNV</sequence>
<dbReference type="SMART" id="SM00980">
    <property type="entry name" value="THAP"/>
    <property type="match status" value="1"/>
</dbReference>
<comment type="subcellular location">
    <subcellularLocation>
        <location evidence="1">Nucleus</location>
        <location evidence="1">Nucleoplasm</location>
    </subcellularLocation>
</comment>
<dbReference type="InterPro" id="IPR006612">
    <property type="entry name" value="THAP_Znf"/>
</dbReference>
<evidence type="ECO:0000256" key="8">
    <source>
        <dbReference type="ARBA" id="ARBA00023125"/>
    </source>
</evidence>
<dbReference type="GO" id="GO:0005654">
    <property type="term" value="C:nucleoplasm"/>
    <property type="evidence" value="ECO:0007669"/>
    <property type="project" value="UniProtKB-SubCell"/>
</dbReference>
<name>A0AAV0Y965_9HEMI</name>
<dbReference type="GO" id="GO:0043565">
    <property type="term" value="F:sequence-specific DNA binding"/>
    <property type="evidence" value="ECO:0007669"/>
    <property type="project" value="InterPro"/>
</dbReference>
<evidence type="ECO:0000256" key="9">
    <source>
        <dbReference type="ARBA" id="ARBA00023163"/>
    </source>
</evidence>
<comment type="similarity">
    <text evidence="2">Belongs to the THAP1 family.</text>
</comment>
<protein>
    <recommendedName>
        <fullName evidence="14">THAP-type domain-containing protein</fullName>
    </recommendedName>
</protein>
<keyword evidence="10" id="KW-0539">Nucleus</keyword>
<evidence type="ECO:0000313" key="16">
    <source>
        <dbReference type="Proteomes" id="UP001160148"/>
    </source>
</evidence>
<evidence type="ECO:0000256" key="1">
    <source>
        <dbReference type="ARBA" id="ARBA00004642"/>
    </source>
</evidence>
<dbReference type="SMART" id="SM00692">
    <property type="entry name" value="DM3"/>
    <property type="match status" value="1"/>
</dbReference>
<feature type="coiled-coil region" evidence="13">
    <location>
        <begin position="156"/>
        <end position="183"/>
    </location>
</feature>
<evidence type="ECO:0000256" key="10">
    <source>
        <dbReference type="ARBA" id="ARBA00023242"/>
    </source>
</evidence>
<dbReference type="PANTHER" id="PTHR46600">
    <property type="entry name" value="THAP DOMAIN-CONTAINING"/>
    <property type="match status" value="1"/>
</dbReference>
<dbReference type="SUPFAM" id="SSF57716">
    <property type="entry name" value="Glucocorticoid receptor-like (DNA-binding domain)"/>
    <property type="match status" value="1"/>
</dbReference>
<reference evidence="15 16" key="1">
    <citation type="submission" date="2023-01" db="EMBL/GenBank/DDBJ databases">
        <authorList>
            <person name="Whitehead M."/>
        </authorList>
    </citation>
    <scope>NUCLEOTIDE SEQUENCE [LARGE SCALE GENOMIC DNA]</scope>
</reference>
<accession>A0AAV0Y965</accession>
<evidence type="ECO:0000256" key="6">
    <source>
        <dbReference type="ARBA" id="ARBA00023015"/>
    </source>
</evidence>
<evidence type="ECO:0000256" key="2">
    <source>
        <dbReference type="ARBA" id="ARBA00006177"/>
    </source>
</evidence>
<evidence type="ECO:0000256" key="3">
    <source>
        <dbReference type="ARBA" id="ARBA00022723"/>
    </source>
</evidence>
<keyword evidence="8 12" id="KW-0238">DNA-binding</keyword>
<keyword evidence="3" id="KW-0479">Metal-binding</keyword>